<dbReference type="InterPro" id="IPR043504">
    <property type="entry name" value="Peptidase_S1_PA_chymotrypsin"/>
</dbReference>
<dbReference type="GO" id="GO:0006508">
    <property type="term" value="P:proteolysis"/>
    <property type="evidence" value="ECO:0007669"/>
    <property type="project" value="InterPro"/>
</dbReference>
<dbReference type="GO" id="GO:0004252">
    <property type="term" value="F:serine-type endopeptidase activity"/>
    <property type="evidence" value="ECO:0007669"/>
    <property type="project" value="InterPro"/>
</dbReference>
<feature type="domain" description="Peptidase S1" evidence="2">
    <location>
        <begin position="13"/>
        <end position="102"/>
    </location>
</feature>
<evidence type="ECO:0000259" key="2">
    <source>
        <dbReference type="PROSITE" id="PS50240"/>
    </source>
</evidence>
<accession>A0AAV2PTX0</accession>
<evidence type="ECO:0000313" key="3">
    <source>
        <dbReference type="EMBL" id="CAL4063741.1"/>
    </source>
</evidence>
<dbReference type="InterPro" id="IPR009003">
    <property type="entry name" value="Peptidase_S1_PA"/>
</dbReference>
<dbReference type="InterPro" id="IPR001254">
    <property type="entry name" value="Trypsin_dom"/>
</dbReference>
<keyword evidence="1" id="KW-1015">Disulfide bond</keyword>
<sequence>ENCGQATNKDSKIVGGVETKVNGFPWMVHIKIIRQAQRDLYCGGTVIKRQWLLSAAHCFTTVGYDKLIAVFGEHDYNSNNESSATEQEVKNVYVHPSFNKDN</sequence>
<proteinExistence type="predicted"/>
<feature type="non-terminal residue" evidence="3">
    <location>
        <position position="1"/>
    </location>
</feature>
<organism evidence="3 4">
    <name type="scientific">Meganyctiphanes norvegica</name>
    <name type="common">Northern krill</name>
    <name type="synonym">Thysanopoda norvegica</name>
    <dbReference type="NCBI Taxonomy" id="48144"/>
    <lineage>
        <taxon>Eukaryota</taxon>
        <taxon>Metazoa</taxon>
        <taxon>Ecdysozoa</taxon>
        <taxon>Arthropoda</taxon>
        <taxon>Crustacea</taxon>
        <taxon>Multicrustacea</taxon>
        <taxon>Malacostraca</taxon>
        <taxon>Eumalacostraca</taxon>
        <taxon>Eucarida</taxon>
        <taxon>Euphausiacea</taxon>
        <taxon>Euphausiidae</taxon>
        <taxon>Meganyctiphanes</taxon>
    </lineage>
</organism>
<dbReference type="PROSITE" id="PS00134">
    <property type="entry name" value="TRYPSIN_HIS"/>
    <property type="match status" value="1"/>
</dbReference>
<dbReference type="Pfam" id="PF00089">
    <property type="entry name" value="Trypsin"/>
    <property type="match status" value="1"/>
</dbReference>
<dbReference type="InterPro" id="IPR018114">
    <property type="entry name" value="TRYPSIN_HIS"/>
</dbReference>
<dbReference type="PROSITE" id="PS50240">
    <property type="entry name" value="TRYPSIN_DOM"/>
    <property type="match status" value="1"/>
</dbReference>
<comment type="caution">
    <text evidence="3">The sequence shown here is derived from an EMBL/GenBank/DDBJ whole genome shotgun (WGS) entry which is preliminary data.</text>
</comment>
<reference evidence="3 4" key="1">
    <citation type="submission" date="2024-05" db="EMBL/GenBank/DDBJ databases">
        <authorList>
            <person name="Wallberg A."/>
        </authorList>
    </citation>
    <scope>NUCLEOTIDE SEQUENCE [LARGE SCALE GENOMIC DNA]</scope>
</reference>
<dbReference type="FunFam" id="2.40.10.10:FF:000068">
    <property type="entry name" value="transmembrane protease serine 2"/>
    <property type="match status" value="1"/>
</dbReference>
<dbReference type="AlphaFoldDB" id="A0AAV2PTX0"/>
<evidence type="ECO:0000313" key="4">
    <source>
        <dbReference type="Proteomes" id="UP001497623"/>
    </source>
</evidence>
<protein>
    <recommendedName>
        <fullName evidence="2">Peptidase S1 domain-containing protein</fullName>
    </recommendedName>
</protein>
<feature type="non-terminal residue" evidence="3">
    <location>
        <position position="102"/>
    </location>
</feature>
<dbReference type="PANTHER" id="PTHR24252">
    <property type="entry name" value="ACROSIN-RELATED"/>
    <property type="match status" value="1"/>
</dbReference>
<evidence type="ECO:0000256" key="1">
    <source>
        <dbReference type="ARBA" id="ARBA00023157"/>
    </source>
</evidence>
<dbReference type="Proteomes" id="UP001497623">
    <property type="component" value="Unassembled WGS sequence"/>
</dbReference>
<dbReference type="SUPFAM" id="SSF50494">
    <property type="entry name" value="Trypsin-like serine proteases"/>
    <property type="match status" value="1"/>
</dbReference>
<dbReference type="EMBL" id="CAXKWB010001244">
    <property type="protein sequence ID" value="CAL4063741.1"/>
    <property type="molecule type" value="Genomic_DNA"/>
</dbReference>
<dbReference type="PANTHER" id="PTHR24252:SF7">
    <property type="entry name" value="HYALIN"/>
    <property type="match status" value="1"/>
</dbReference>
<name>A0AAV2PTX0_MEGNR</name>
<keyword evidence="4" id="KW-1185">Reference proteome</keyword>
<gene>
    <name evidence="3" type="ORF">MNOR_LOCUS3596</name>
</gene>
<dbReference type="Gene3D" id="2.40.10.10">
    <property type="entry name" value="Trypsin-like serine proteases"/>
    <property type="match status" value="1"/>
</dbReference>